<reference evidence="2" key="1">
    <citation type="submission" date="2019-08" db="EMBL/GenBank/DDBJ databases">
        <authorList>
            <person name="Kucharzyk K."/>
            <person name="Murdoch R.W."/>
            <person name="Higgins S."/>
            <person name="Loffler F."/>
        </authorList>
    </citation>
    <scope>NUCLEOTIDE SEQUENCE</scope>
</reference>
<keyword evidence="2" id="KW-0378">Hydrolase</keyword>
<dbReference type="GO" id="GO:0050334">
    <property type="term" value="F:thiaminase activity"/>
    <property type="evidence" value="ECO:0007669"/>
    <property type="project" value="UniProtKB-EC"/>
</dbReference>
<dbReference type="InterPro" id="IPR004305">
    <property type="entry name" value="Thiaminase-2/PQQC"/>
</dbReference>
<evidence type="ECO:0000259" key="1">
    <source>
        <dbReference type="Pfam" id="PF03070"/>
    </source>
</evidence>
<evidence type="ECO:0000313" key="2">
    <source>
        <dbReference type="EMBL" id="MPL97825.1"/>
    </source>
</evidence>
<dbReference type="CDD" id="cd19369">
    <property type="entry name" value="TenA_C-like"/>
    <property type="match status" value="1"/>
</dbReference>
<protein>
    <submittedName>
        <fullName evidence="2">Aminopyrimidine aminohydrolase</fullName>
        <ecNumber evidence="2">3.5.99.2</ecNumber>
    </submittedName>
</protein>
<dbReference type="PANTHER" id="PTHR43198:SF2">
    <property type="entry name" value="SI:CH1073-67J19.1-RELATED"/>
    <property type="match status" value="1"/>
</dbReference>
<dbReference type="EC" id="3.5.99.2" evidence="2"/>
<dbReference type="Gene3D" id="1.20.910.10">
    <property type="entry name" value="Heme oxygenase-like"/>
    <property type="match status" value="1"/>
</dbReference>
<dbReference type="InterPro" id="IPR016084">
    <property type="entry name" value="Haem_Oase-like_multi-hlx"/>
</dbReference>
<dbReference type="Pfam" id="PF03070">
    <property type="entry name" value="TENA_THI-4"/>
    <property type="match status" value="1"/>
</dbReference>
<dbReference type="PANTHER" id="PTHR43198">
    <property type="entry name" value="BIFUNCTIONAL TH2 PROTEIN"/>
    <property type="match status" value="1"/>
</dbReference>
<dbReference type="GO" id="GO:0005829">
    <property type="term" value="C:cytosol"/>
    <property type="evidence" value="ECO:0007669"/>
    <property type="project" value="TreeGrafter"/>
</dbReference>
<name>A0A644W276_9ZZZZ</name>
<feature type="domain" description="Thiaminase-2/PQQC" evidence="1">
    <location>
        <begin position="12"/>
        <end position="215"/>
    </location>
</feature>
<dbReference type="InterPro" id="IPR050967">
    <property type="entry name" value="Thiamine_Salvage_TenA"/>
</dbReference>
<dbReference type="AlphaFoldDB" id="A0A644W276"/>
<proteinExistence type="predicted"/>
<sequence>MQFMKETINDSVPIWNECVNTPFVQELKSGALPSNKFKLYMIQDSIYLRHYARVYGKAMYQSTALKDIQFFYSILSFVTDTESAVRLSYLKQYGITDDEVDLMKPLPENQNYIDFMLRIAEQGNVCEILMAVLPCMLSYSYIFRKIAAESEMANSKYLDFIQDYADEQYFEDCKTWREFTDRKCAPLTAADQERLNTIFKKASLLELDFWKMAYGEP</sequence>
<organism evidence="2">
    <name type="scientific">bioreactor metagenome</name>
    <dbReference type="NCBI Taxonomy" id="1076179"/>
    <lineage>
        <taxon>unclassified sequences</taxon>
        <taxon>metagenomes</taxon>
        <taxon>ecological metagenomes</taxon>
    </lineage>
</organism>
<comment type="caution">
    <text evidence="2">The sequence shown here is derived from an EMBL/GenBank/DDBJ whole genome shotgun (WGS) entry which is preliminary data.</text>
</comment>
<dbReference type="EMBL" id="VSSQ01000575">
    <property type="protein sequence ID" value="MPL97825.1"/>
    <property type="molecule type" value="Genomic_DNA"/>
</dbReference>
<accession>A0A644W276</accession>
<gene>
    <name evidence="2" type="primary">tenA_1</name>
    <name evidence="2" type="ORF">SDC9_44020</name>
</gene>
<dbReference type="SUPFAM" id="SSF48613">
    <property type="entry name" value="Heme oxygenase-like"/>
    <property type="match status" value="1"/>
</dbReference>